<gene>
    <name evidence="6" type="ORF">MGAL_10B025776</name>
</gene>
<dbReference type="AlphaFoldDB" id="A0A8B6DZG7"/>
<keyword evidence="7" id="KW-1185">Reference proteome</keyword>
<dbReference type="Proteomes" id="UP000596742">
    <property type="component" value="Unassembled WGS sequence"/>
</dbReference>
<dbReference type="SMART" id="SM00336">
    <property type="entry name" value="BBOX"/>
    <property type="match status" value="1"/>
</dbReference>
<proteinExistence type="predicted"/>
<dbReference type="EMBL" id="UYJE01004269">
    <property type="protein sequence ID" value="VDI26686.1"/>
    <property type="molecule type" value="Genomic_DNA"/>
</dbReference>
<name>A0A8B6DZG7_MYTGA</name>
<evidence type="ECO:0000256" key="3">
    <source>
        <dbReference type="PROSITE-ProRule" id="PRU00504"/>
    </source>
</evidence>
<organism evidence="6 7">
    <name type="scientific">Mytilus galloprovincialis</name>
    <name type="common">Mediterranean mussel</name>
    <dbReference type="NCBI Taxonomy" id="29158"/>
    <lineage>
        <taxon>Eukaryota</taxon>
        <taxon>Metazoa</taxon>
        <taxon>Spiralia</taxon>
        <taxon>Lophotrochozoa</taxon>
        <taxon>Mollusca</taxon>
        <taxon>Bivalvia</taxon>
        <taxon>Autobranchia</taxon>
        <taxon>Pteriomorphia</taxon>
        <taxon>Mytilida</taxon>
        <taxon>Mytiloidea</taxon>
        <taxon>Mytilidae</taxon>
        <taxon>Mytilinae</taxon>
        <taxon>Mytilus</taxon>
    </lineage>
</organism>
<dbReference type="InterPro" id="IPR001258">
    <property type="entry name" value="NHL_repeat"/>
</dbReference>
<evidence type="ECO:0000259" key="5">
    <source>
        <dbReference type="PROSITE" id="PS50119"/>
    </source>
</evidence>
<comment type="caution">
    <text evidence="6">The sequence shown here is derived from an EMBL/GenBank/DDBJ whole genome shotgun (WGS) entry which is preliminary data.</text>
</comment>
<evidence type="ECO:0000256" key="1">
    <source>
        <dbReference type="ARBA" id="ARBA00022737"/>
    </source>
</evidence>
<dbReference type="OrthoDB" id="6057171at2759"/>
<protein>
    <recommendedName>
        <fullName evidence="5">B box-type domain-containing protein</fullName>
    </recommendedName>
</protein>
<feature type="repeat" description="NHL" evidence="3">
    <location>
        <begin position="440"/>
        <end position="468"/>
    </location>
</feature>
<keyword evidence="2" id="KW-0862">Zinc</keyword>
<dbReference type="Gene3D" id="2.120.10.30">
    <property type="entry name" value="TolB, C-terminal domain"/>
    <property type="match status" value="1"/>
</dbReference>
<dbReference type="Gene3D" id="3.30.160.60">
    <property type="entry name" value="Classic Zinc Finger"/>
    <property type="match status" value="1"/>
</dbReference>
<feature type="coiled-coil region" evidence="4">
    <location>
        <begin position="59"/>
        <end position="103"/>
    </location>
</feature>
<keyword evidence="2" id="KW-0479">Metal-binding</keyword>
<dbReference type="PROSITE" id="PS51125">
    <property type="entry name" value="NHL"/>
    <property type="match status" value="1"/>
</dbReference>
<keyword evidence="2" id="KW-0863">Zinc-finger</keyword>
<dbReference type="PANTHER" id="PTHR25462">
    <property type="entry name" value="BONUS, ISOFORM C-RELATED"/>
    <property type="match status" value="1"/>
</dbReference>
<dbReference type="SUPFAM" id="SSF63829">
    <property type="entry name" value="Calcium-dependent phosphotriesterase"/>
    <property type="match status" value="1"/>
</dbReference>
<evidence type="ECO:0000256" key="4">
    <source>
        <dbReference type="SAM" id="Coils"/>
    </source>
</evidence>
<feature type="domain" description="B box-type" evidence="5">
    <location>
        <begin position="22"/>
        <end position="58"/>
    </location>
</feature>
<dbReference type="PROSITE" id="PS50119">
    <property type="entry name" value="ZF_BBOX"/>
    <property type="match status" value="1"/>
</dbReference>
<dbReference type="InterPro" id="IPR047153">
    <property type="entry name" value="TRIM45/56/19-like"/>
</dbReference>
<keyword evidence="4" id="KW-0175">Coiled coil</keyword>
<dbReference type="CDD" id="cd19756">
    <property type="entry name" value="Bbox2"/>
    <property type="match status" value="1"/>
</dbReference>
<evidence type="ECO:0000256" key="2">
    <source>
        <dbReference type="PROSITE-ProRule" id="PRU00024"/>
    </source>
</evidence>
<reference evidence="6" key="1">
    <citation type="submission" date="2018-11" db="EMBL/GenBank/DDBJ databases">
        <authorList>
            <person name="Alioto T."/>
            <person name="Alioto T."/>
        </authorList>
    </citation>
    <scope>NUCLEOTIDE SEQUENCE</scope>
</reference>
<dbReference type="SUPFAM" id="SSF57845">
    <property type="entry name" value="B-box zinc-binding domain"/>
    <property type="match status" value="1"/>
</dbReference>
<keyword evidence="1" id="KW-0677">Repeat</keyword>
<dbReference type="PANTHER" id="PTHR25462:SF296">
    <property type="entry name" value="MEIOTIC P26, ISOFORM F"/>
    <property type="match status" value="1"/>
</dbReference>
<evidence type="ECO:0000313" key="7">
    <source>
        <dbReference type="Proteomes" id="UP000596742"/>
    </source>
</evidence>
<sequence>MDLLIFRDMIMAQAQVPVTNTCTHHPMQVYQFYCENDNTLACRLCVTGVHRGHTLSDLSEHAKSKRRELKGHLQSMKDELQLIKDEEKQNNQHLDEMERKRSVISKAISDKAEYVKEKVDDAKCKLDEEFKALQKIDKTLLGNCKQKAATCREKLQKHMETIEKQLSNNDSDLIHWISKNRFDPLCLDRSFLTEMALGKPSEYRLDSIEIDEKRMARMIGRFQNVCYEDHVCSGDEFQGQIELNTSIDFKSNYPNYQHVGTVVPVHGELAWIGFQRPGTLHLVTKKGAEKMKILVGFDFKDMKITKYGDILVSEEKGFKVWRFTFCGRKQEFYDASPFITRCMCVTRNGEVLLCLHKNSTTGNGKIVKLSPTGKVMAEYSKNQNGKEMFQKPDRIIQNVNDDFLVIDGETRAIQGFNSDFTKVKFTYNGSQKPAGPKPFQPDSVTNDRMGHLYIADYENHAIHVLQPDGSFLTFLQFKELERNWPRRVAVDLKSFLWIGCNNAKLYTISLHSLGLQI</sequence>
<accession>A0A8B6DZG7</accession>
<dbReference type="InterPro" id="IPR011042">
    <property type="entry name" value="6-blade_b-propeller_TolB-like"/>
</dbReference>
<dbReference type="Pfam" id="PF00643">
    <property type="entry name" value="zf-B_box"/>
    <property type="match status" value="1"/>
</dbReference>
<evidence type="ECO:0000313" key="6">
    <source>
        <dbReference type="EMBL" id="VDI26686.1"/>
    </source>
</evidence>
<dbReference type="InterPro" id="IPR000315">
    <property type="entry name" value="Znf_B-box"/>
</dbReference>
<dbReference type="GO" id="GO:0008270">
    <property type="term" value="F:zinc ion binding"/>
    <property type="evidence" value="ECO:0007669"/>
    <property type="project" value="UniProtKB-KW"/>
</dbReference>